<feature type="binding site" evidence="5">
    <location>
        <position position="89"/>
    </location>
    <ligand>
        <name>S-adenosyl-L-methionine</name>
        <dbReference type="ChEBI" id="CHEBI:59789"/>
    </ligand>
</feature>
<protein>
    <recommendedName>
        <fullName evidence="9">Histamine N-methyltransferase</fullName>
    </recommendedName>
</protein>
<dbReference type="GO" id="GO:0032259">
    <property type="term" value="P:methylation"/>
    <property type="evidence" value="ECO:0007669"/>
    <property type="project" value="UniProtKB-KW"/>
</dbReference>
<dbReference type="SUPFAM" id="SSF53335">
    <property type="entry name" value="S-adenosyl-L-methionine-dependent methyltransferases"/>
    <property type="match status" value="1"/>
</dbReference>
<feature type="binding site" evidence="6">
    <location>
        <position position="312"/>
    </location>
    <ligand>
        <name>substrate</name>
    </ligand>
</feature>
<dbReference type="EMBL" id="JANPWB010000005">
    <property type="protein sequence ID" value="KAJ1189041.1"/>
    <property type="molecule type" value="Genomic_DNA"/>
</dbReference>
<dbReference type="FunFam" id="3.40.50.150:FF:000118">
    <property type="entry name" value="Histamine N-methyltransferase"/>
    <property type="match status" value="1"/>
</dbReference>
<dbReference type="CDD" id="cd02440">
    <property type="entry name" value="AdoMet_MTases"/>
    <property type="match status" value="1"/>
</dbReference>
<dbReference type="InterPro" id="IPR029063">
    <property type="entry name" value="SAM-dependent_MTases_sf"/>
</dbReference>
<evidence type="ECO:0000256" key="5">
    <source>
        <dbReference type="PIRSR" id="PIRSR016616-1"/>
    </source>
</evidence>
<dbReference type="PROSITE" id="PS51597">
    <property type="entry name" value="SAM_HNMT"/>
    <property type="match status" value="1"/>
</dbReference>
<comment type="caution">
    <text evidence="7">The sequence shown here is derived from an EMBL/GenBank/DDBJ whole genome shotgun (WGS) entry which is preliminary data.</text>
</comment>
<dbReference type="GO" id="GO:0008170">
    <property type="term" value="F:N-methyltransferase activity"/>
    <property type="evidence" value="ECO:0007669"/>
    <property type="project" value="InterPro"/>
</dbReference>
<dbReference type="InterPro" id="IPR016673">
    <property type="entry name" value="HHMT-like"/>
</dbReference>
<evidence type="ECO:0000256" key="4">
    <source>
        <dbReference type="ARBA" id="ARBA00022691"/>
    </source>
</evidence>
<reference evidence="7" key="1">
    <citation type="journal article" date="2022" name="bioRxiv">
        <title>Sequencing and chromosome-scale assembly of the giantPleurodeles waltlgenome.</title>
        <authorList>
            <person name="Brown T."/>
            <person name="Elewa A."/>
            <person name="Iarovenko S."/>
            <person name="Subramanian E."/>
            <person name="Araus A.J."/>
            <person name="Petzold A."/>
            <person name="Susuki M."/>
            <person name="Suzuki K.-i.T."/>
            <person name="Hayashi T."/>
            <person name="Toyoda A."/>
            <person name="Oliveira C."/>
            <person name="Osipova E."/>
            <person name="Leigh N.D."/>
            <person name="Simon A."/>
            <person name="Yun M.H."/>
        </authorList>
    </citation>
    <scope>NUCLEOTIDE SEQUENCE</scope>
    <source>
        <strain evidence="7">20211129_DDA</strain>
        <tissue evidence="7">Liver</tissue>
    </source>
</reference>
<feature type="binding site" evidence="5">
    <location>
        <position position="118"/>
    </location>
    <ligand>
        <name>S-adenosyl-L-methionine</name>
        <dbReference type="ChEBI" id="CHEBI:59789"/>
    </ligand>
</feature>
<evidence type="ECO:0008006" key="9">
    <source>
        <dbReference type="Google" id="ProtNLM"/>
    </source>
</evidence>
<evidence type="ECO:0000256" key="3">
    <source>
        <dbReference type="ARBA" id="ARBA00022679"/>
    </source>
</evidence>
<evidence type="ECO:0000256" key="1">
    <source>
        <dbReference type="ARBA" id="ARBA00011245"/>
    </source>
</evidence>
<dbReference type="Proteomes" id="UP001066276">
    <property type="component" value="Chromosome 3_1"/>
</dbReference>
<feature type="binding site" evidence="5">
    <location>
        <position position="171"/>
    </location>
    <ligand>
        <name>S-adenosyl-L-methionine</name>
        <dbReference type="ChEBI" id="CHEBI:59789"/>
    </ligand>
</feature>
<gene>
    <name evidence="7" type="ORF">NDU88_005793</name>
</gene>
<feature type="binding site" evidence="5">
    <location>
        <position position="123"/>
    </location>
    <ligand>
        <name>S-adenosyl-L-methionine</name>
        <dbReference type="ChEBI" id="CHEBI:59789"/>
    </ligand>
</feature>
<name>A0AAV7UKZ6_PLEWA</name>
<dbReference type="Gene3D" id="3.40.50.150">
    <property type="entry name" value="Vaccinia Virus protein VP39"/>
    <property type="match status" value="1"/>
</dbReference>
<evidence type="ECO:0000256" key="2">
    <source>
        <dbReference type="ARBA" id="ARBA00022603"/>
    </source>
</evidence>
<feature type="binding site" evidence="5">
    <location>
        <position position="149"/>
    </location>
    <ligand>
        <name>S-adenosyl-L-methionine</name>
        <dbReference type="ChEBI" id="CHEBI:59789"/>
    </ligand>
</feature>
<keyword evidence="4 5" id="KW-0949">S-adenosyl-L-methionine</keyword>
<keyword evidence="3" id="KW-0808">Transferase</keyword>
<dbReference type="AlphaFoldDB" id="A0AAV7UKZ6"/>
<dbReference type="Pfam" id="PF13489">
    <property type="entry name" value="Methyltransf_23"/>
    <property type="match status" value="1"/>
</dbReference>
<sequence length="321" mass="35901">MFPSCSSSHRLNVIVEVSAPVRDRTVAKDMASSMKSLSSDKSRYIQAFQVFLERSTEHQCMQEFIGKKFPNIVSGVGHGKSSINVLGIGSGAGEIDLQLLSHIQAMYPGVTISNDVVEPSSEQILKYKELVAKTSNLENVNFTWHNKTSAEFESEMKGKHQQKKYDFIHMIQMLYYVKDATKTLEFFSSCLAPNGKLLVIIVSGSSGWDTLWKKHSQHLAVGDMSLLITSWDIKKLLDAQGVKYEHYDLPSDMDISECFIQGNRNGELLMDFLTETDQFCKTAPPELVAQILNDLKLPGCSHKKDGKVLFNNNLAAIVIEL</sequence>
<evidence type="ECO:0000256" key="6">
    <source>
        <dbReference type="PIRSR" id="PIRSR016616-2"/>
    </source>
</evidence>
<comment type="subunit">
    <text evidence="1">Monomer.</text>
</comment>
<evidence type="ECO:0000313" key="8">
    <source>
        <dbReference type="Proteomes" id="UP001066276"/>
    </source>
</evidence>
<accession>A0AAV7UKZ6</accession>
<evidence type="ECO:0000313" key="7">
    <source>
        <dbReference type="EMBL" id="KAJ1189041.1"/>
    </source>
</evidence>
<organism evidence="7 8">
    <name type="scientific">Pleurodeles waltl</name>
    <name type="common">Iberian ribbed newt</name>
    <dbReference type="NCBI Taxonomy" id="8319"/>
    <lineage>
        <taxon>Eukaryota</taxon>
        <taxon>Metazoa</taxon>
        <taxon>Chordata</taxon>
        <taxon>Craniata</taxon>
        <taxon>Vertebrata</taxon>
        <taxon>Euteleostomi</taxon>
        <taxon>Amphibia</taxon>
        <taxon>Batrachia</taxon>
        <taxon>Caudata</taxon>
        <taxon>Salamandroidea</taxon>
        <taxon>Salamandridae</taxon>
        <taxon>Pleurodelinae</taxon>
        <taxon>Pleurodeles</taxon>
    </lineage>
</organism>
<proteinExistence type="predicted"/>
<keyword evidence="8" id="KW-1185">Reference proteome</keyword>
<dbReference type="PIRSF" id="PIRSF016616">
    <property type="entry name" value="HHMT"/>
    <property type="match status" value="1"/>
</dbReference>
<keyword evidence="2" id="KW-0489">Methyltransferase</keyword>
<feature type="binding site" evidence="6">
    <location>
        <position position="57"/>
    </location>
    <ligand>
        <name>substrate</name>
    </ligand>
</feature>